<name>A0A2R6P0D6_9APHY</name>
<organism evidence="1 2">
    <name type="scientific">Hermanssonia centrifuga</name>
    <dbReference type="NCBI Taxonomy" id="98765"/>
    <lineage>
        <taxon>Eukaryota</taxon>
        <taxon>Fungi</taxon>
        <taxon>Dikarya</taxon>
        <taxon>Basidiomycota</taxon>
        <taxon>Agaricomycotina</taxon>
        <taxon>Agaricomycetes</taxon>
        <taxon>Polyporales</taxon>
        <taxon>Meruliaceae</taxon>
        <taxon>Hermanssonia</taxon>
    </lineage>
</organism>
<dbReference type="Gene3D" id="3.40.395.10">
    <property type="entry name" value="Adenoviral Proteinase, Chain A"/>
    <property type="match status" value="1"/>
</dbReference>
<accession>A0A2R6P0D6</accession>
<dbReference type="AlphaFoldDB" id="A0A2R6P0D6"/>
<sequence>MSSPPPSPPTLPTVDIQMSSSPPPILLALNIQMPSPPPPILPAVATNCCTSKEKPIPKFILDMTKRNLKRLHHPGSYLNDNMISCGLSLLQAHNGYLHIARWTSKVDIFSKKYLLIPIHDNMKYVHVLNAAWLLSDYAQ</sequence>
<proteinExistence type="predicted"/>
<dbReference type="InterPro" id="IPR038765">
    <property type="entry name" value="Papain-like_cys_pep_sf"/>
</dbReference>
<comment type="caution">
    <text evidence="1">The sequence shown here is derived from an EMBL/GenBank/DDBJ whole genome shotgun (WGS) entry which is preliminary data.</text>
</comment>
<dbReference type="OrthoDB" id="442460at2759"/>
<dbReference type="EMBL" id="MLYV02000594">
    <property type="protein sequence ID" value="PSR82259.1"/>
    <property type="molecule type" value="Genomic_DNA"/>
</dbReference>
<keyword evidence="2" id="KW-1185">Reference proteome</keyword>
<reference evidence="1 2" key="1">
    <citation type="submission" date="2018-02" db="EMBL/GenBank/DDBJ databases">
        <title>Genome sequence of the basidiomycete white-rot fungus Phlebia centrifuga.</title>
        <authorList>
            <person name="Granchi Z."/>
            <person name="Peng M."/>
            <person name="de Vries R.P."/>
            <person name="Hilden K."/>
            <person name="Makela M.R."/>
            <person name="Grigoriev I."/>
            <person name="Riley R."/>
        </authorList>
    </citation>
    <scope>NUCLEOTIDE SEQUENCE [LARGE SCALE GENOMIC DNA]</scope>
    <source>
        <strain evidence="1 2">FBCC195</strain>
    </source>
</reference>
<gene>
    <name evidence="1" type="ORF">PHLCEN_2v6106</name>
</gene>
<dbReference type="Proteomes" id="UP000186601">
    <property type="component" value="Unassembled WGS sequence"/>
</dbReference>
<evidence type="ECO:0000313" key="2">
    <source>
        <dbReference type="Proteomes" id="UP000186601"/>
    </source>
</evidence>
<protein>
    <submittedName>
        <fullName evidence="1">Uncharacterized protein</fullName>
    </submittedName>
</protein>
<dbReference type="SUPFAM" id="SSF54001">
    <property type="entry name" value="Cysteine proteinases"/>
    <property type="match status" value="1"/>
</dbReference>
<evidence type="ECO:0000313" key="1">
    <source>
        <dbReference type="EMBL" id="PSR82259.1"/>
    </source>
</evidence>